<dbReference type="AlphaFoldDB" id="A0A833E9T0"/>
<dbReference type="SUPFAM" id="SSF46785">
    <property type="entry name" value="Winged helix' DNA-binding domain"/>
    <property type="match status" value="1"/>
</dbReference>
<dbReference type="InterPro" id="IPR036390">
    <property type="entry name" value="WH_DNA-bd_sf"/>
</dbReference>
<dbReference type="EMBL" id="DQVM01000057">
    <property type="protein sequence ID" value="HIQ29519.1"/>
    <property type="molecule type" value="Genomic_DNA"/>
</dbReference>
<sequence>MESIRRLFWWVLVGSKGGPTRMQILMLLRQGPANANQIAVKLNLNYKTVQHHLKVLEENRMIVPEGERYNVTYRLSPELLDNIDILDSIIESISSSKGVDKNLGAALDS</sequence>
<dbReference type="PROSITE" id="PS50987">
    <property type="entry name" value="HTH_ARSR_2"/>
    <property type="match status" value="1"/>
</dbReference>
<evidence type="ECO:0000313" key="2">
    <source>
        <dbReference type="EMBL" id="HIQ29519.1"/>
    </source>
</evidence>
<reference evidence="2" key="1">
    <citation type="journal article" date="2020" name="ISME J.">
        <title>Gammaproteobacteria mediating utilization of methyl-, sulfur- and petroleum organic compounds in deep ocean hydrothermal plumes.</title>
        <authorList>
            <person name="Zhou Z."/>
            <person name="Liu Y."/>
            <person name="Pan J."/>
            <person name="Cron B.R."/>
            <person name="Toner B.M."/>
            <person name="Anantharaman K."/>
            <person name="Breier J.A."/>
            <person name="Dick G.J."/>
            <person name="Li M."/>
        </authorList>
    </citation>
    <scope>NUCLEOTIDE SEQUENCE</scope>
    <source>
        <strain evidence="2">SZUA-1515</strain>
    </source>
</reference>
<evidence type="ECO:0000259" key="1">
    <source>
        <dbReference type="PROSITE" id="PS50987"/>
    </source>
</evidence>
<dbReference type="PANTHER" id="PTHR38600:SF1">
    <property type="entry name" value="TRANSCRIPTIONAL REGULATORY PROTEIN"/>
    <property type="match status" value="1"/>
</dbReference>
<evidence type="ECO:0000313" key="3">
    <source>
        <dbReference type="Proteomes" id="UP000608579"/>
    </source>
</evidence>
<protein>
    <submittedName>
        <fullName evidence="2">ArsR family transcriptional regulator</fullName>
    </submittedName>
</protein>
<dbReference type="InterPro" id="IPR001845">
    <property type="entry name" value="HTH_ArsR_DNA-bd_dom"/>
</dbReference>
<organism evidence="2 3">
    <name type="scientific">Caldiarchaeum subterraneum</name>
    <dbReference type="NCBI Taxonomy" id="311458"/>
    <lineage>
        <taxon>Archaea</taxon>
        <taxon>Nitrososphaerota</taxon>
        <taxon>Candidatus Caldarchaeales</taxon>
        <taxon>Candidatus Caldarchaeaceae</taxon>
        <taxon>Candidatus Caldarchaeum</taxon>
    </lineage>
</organism>
<dbReference type="Gene3D" id="1.10.10.10">
    <property type="entry name" value="Winged helix-like DNA-binding domain superfamily/Winged helix DNA-binding domain"/>
    <property type="match status" value="1"/>
</dbReference>
<dbReference type="InterPro" id="IPR036388">
    <property type="entry name" value="WH-like_DNA-bd_sf"/>
</dbReference>
<name>A0A833E9T0_CALS0</name>
<proteinExistence type="predicted"/>
<comment type="caution">
    <text evidence="2">The sequence shown here is derived from an EMBL/GenBank/DDBJ whole genome shotgun (WGS) entry which is preliminary data.</text>
</comment>
<dbReference type="Proteomes" id="UP000608579">
    <property type="component" value="Unassembled WGS sequence"/>
</dbReference>
<dbReference type="CDD" id="cd00090">
    <property type="entry name" value="HTH_ARSR"/>
    <property type="match status" value="1"/>
</dbReference>
<dbReference type="GO" id="GO:0003700">
    <property type="term" value="F:DNA-binding transcription factor activity"/>
    <property type="evidence" value="ECO:0007669"/>
    <property type="project" value="InterPro"/>
</dbReference>
<feature type="domain" description="HTH arsR-type" evidence="1">
    <location>
        <begin position="1"/>
        <end position="97"/>
    </location>
</feature>
<accession>A0A833E9T0</accession>
<dbReference type="InterPro" id="IPR011991">
    <property type="entry name" value="ArsR-like_HTH"/>
</dbReference>
<dbReference type="Pfam" id="PF01022">
    <property type="entry name" value="HTH_5"/>
    <property type="match status" value="1"/>
</dbReference>
<dbReference type="PANTHER" id="PTHR38600">
    <property type="entry name" value="TRANSCRIPTIONAL REGULATORY PROTEIN"/>
    <property type="match status" value="1"/>
</dbReference>
<gene>
    <name evidence="2" type="ORF">EYH45_03040</name>
</gene>
<dbReference type="SMART" id="SM00418">
    <property type="entry name" value="HTH_ARSR"/>
    <property type="match status" value="1"/>
</dbReference>